<organism evidence="1 2">
    <name type="scientific">Inconstantimicrobium porci</name>
    <dbReference type="NCBI Taxonomy" id="2652291"/>
    <lineage>
        <taxon>Bacteria</taxon>
        <taxon>Bacillati</taxon>
        <taxon>Bacillota</taxon>
        <taxon>Clostridia</taxon>
        <taxon>Eubacteriales</taxon>
        <taxon>Clostridiaceae</taxon>
        <taxon>Inconstantimicrobium</taxon>
    </lineage>
</organism>
<sequence>MHTNKFYNKKAEKPTEYTEDDAKQRAYLAEKYGFSDISYRIRELSVKEYVDLLGTYSDHNSL</sequence>
<dbReference type="AlphaFoldDB" id="A0A7X2MY84"/>
<accession>A0A7X2MY84</accession>
<gene>
    <name evidence="1" type="ORF">FYJ33_05220</name>
</gene>
<evidence type="ECO:0000313" key="1">
    <source>
        <dbReference type="EMBL" id="MSR90830.1"/>
    </source>
</evidence>
<comment type="caution">
    <text evidence="1">The sequence shown here is derived from an EMBL/GenBank/DDBJ whole genome shotgun (WGS) entry which is preliminary data.</text>
</comment>
<protein>
    <submittedName>
        <fullName evidence="1">Uncharacterized protein</fullName>
    </submittedName>
</protein>
<dbReference type="Proteomes" id="UP000460287">
    <property type="component" value="Unassembled WGS sequence"/>
</dbReference>
<evidence type="ECO:0000313" key="2">
    <source>
        <dbReference type="Proteomes" id="UP000460287"/>
    </source>
</evidence>
<proteinExistence type="predicted"/>
<reference evidence="1 2" key="1">
    <citation type="submission" date="2019-08" db="EMBL/GenBank/DDBJ databases">
        <title>In-depth cultivation of the pig gut microbiome towards novel bacterial diversity and tailored functional studies.</title>
        <authorList>
            <person name="Wylensek D."/>
            <person name="Hitch T.C.A."/>
            <person name="Clavel T."/>
        </authorList>
    </citation>
    <scope>NUCLEOTIDE SEQUENCE [LARGE SCALE GENOMIC DNA]</scope>
    <source>
        <strain evidence="1 2">WCA-383-APC-5B</strain>
    </source>
</reference>
<dbReference type="RefSeq" id="WP_154530705.1">
    <property type="nucleotide sequence ID" value="NZ_VULX01000004.1"/>
</dbReference>
<keyword evidence="2" id="KW-1185">Reference proteome</keyword>
<dbReference type="EMBL" id="VULX01000004">
    <property type="protein sequence ID" value="MSR90830.1"/>
    <property type="molecule type" value="Genomic_DNA"/>
</dbReference>
<name>A0A7X2MY84_9CLOT</name>